<dbReference type="EMBL" id="JAINUG010000161">
    <property type="protein sequence ID" value="KAJ8391209.1"/>
    <property type="molecule type" value="Genomic_DNA"/>
</dbReference>
<dbReference type="AlphaFoldDB" id="A0AAD7RVQ0"/>
<organism evidence="2 3">
    <name type="scientific">Aldrovandia affinis</name>
    <dbReference type="NCBI Taxonomy" id="143900"/>
    <lineage>
        <taxon>Eukaryota</taxon>
        <taxon>Metazoa</taxon>
        <taxon>Chordata</taxon>
        <taxon>Craniata</taxon>
        <taxon>Vertebrata</taxon>
        <taxon>Euteleostomi</taxon>
        <taxon>Actinopterygii</taxon>
        <taxon>Neopterygii</taxon>
        <taxon>Teleostei</taxon>
        <taxon>Notacanthiformes</taxon>
        <taxon>Halosauridae</taxon>
        <taxon>Aldrovandia</taxon>
    </lineage>
</organism>
<feature type="region of interest" description="Disordered" evidence="1">
    <location>
        <begin position="350"/>
        <end position="375"/>
    </location>
</feature>
<proteinExistence type="predicted"/>
<comment type="caution">
    <text evidence="2">The sequence shown here is derived from an EMBL/GenBank/DDBJ whole genome shotgun (WGS) entry which is preliminary data.</text>
</comment>
<dbReference type="InterPro" id="IPR036691">
    <property type="entry name" value="Endo/exonu/phosph_ase_sf"/>
</dbReference>
<accession>A0AAD7RVQ0</accession>
<protein>
    <submittedName>
        <fullName evidence="2">Uncharacterized protein</fullName>
    </submittedName>
</protein>
<dbReference type="Proteomes" id="UP001221898">
    <property type="component" value="Unassembled WGS sequence"/>
</dbReference>
<reference evidence="2" key="1">
    <citation type="journal article" date="2023" name="Science">
        <title>Genome structures resolve the early diversification of teleost fishes.</title>
        <authorList>
            <person name="Parey E."/>
            <person name="Louis A."/>
            <person name="Montfort J."/>
            <person name="Bouchez O."/>
            <person name="Roques C."/>
            <person name="Iampietro C."/>
            <person name="Lluch J."/>
            <person name="Castinel A."/>
            <person name="Donnadieu C."/>
            <person name="Desvignes T."/>
            <person name="Floi Bucao C."/>
            <person name="Jouanno E."/>
            <person name="Wen M."/>
            <person name="Mejri S."/>
            <person name="Dirks R."/>
            <person name="Jansen H."/>
            <person name="Henkel C."/>
            <person name="Chen W.J."/>
            <person name="Zahm M."/>
            <person name="Cabau C."/>
            <person name="Klopp C."/>
            <person name="Thompson A.W."/>
            <person name="Robinson-Rechavi M."/>
            <person name="Braasch I."/>
            <person name="Lecointre G."/>
            <person name="Bobe J."/>
            <person name="Postlethwait J.H."/>
            <person name="Berthelot C."/>
            <person name="Roest Crollius H."/>
            <person name="Guiguen Y."/>
        </authorList>
    </citation>
    <scope>NUCLEOTIDE SEQUENCE</scope>
    <source>
        <strain evidence="2">NC1722</strain>
    </source>
</reference>
<dbReference type="Gene3D" id="3.60.10.10">
    <property type="entry name" value="Endonuclease/exonuclease/phosphatase"/>
    <property type="match status" value="1"/>
</dbReference>
<name>A0AAD7RVQ0_9TELE</name>
<evidence type="ECO:0000313" key="2">
    <source>
        <dbReference type="EMBL" id="KAJ8391209.1"/>
    </source>
</evidence>
<evidence type="ECO:0000313" key="3">
    <source>
        <dbReference type="Proteomes" id="UP001221898"/>
    </source>
</evidence>
<evidence type="ECO:0000256" key="1">
    <source>
        <dbReference type="SAM" id="MobiDB-lite"/>
    </source>
</evidence>
<gene>
    <name evidence="2" type="ORF">AAFF_G00096380</name>
</gene>
<sequence length="375" mass="42083">MSTSTCLVTPRVGTDYNFWPSCLGHHGIGKMYENGQRLLEFCAIHNLCITNSYFQTKPHHKVSWRHPDQQHQHQQDLILTRCADLRSILHTCSLHSAVCDTDHSLVYGRAKLQPKNLHNAKHTGAPRIDSSKTTRPHRVANFLCALGGSLPHSLQPYSANQKWDYTIHSTALSAFGKKQGRTNDWFEANSLKPEPIIKEKCTAFINYKCTPNNTTLQTLRTARRKVQQASRRCATEYWLQLCKSLQSSVDTGNIPGMYYGIKKAMGPTPHTTAPLKSATGETISDRSKQLDRWVEHYSELYANDRTVSQTALGHVGQLPTMEELNAEPTIEELSKAINNLASGKAPGNDGITAEILNGRSHHSNHKSDVYEREET</sequence>
<keyword evidence="3" id="KW-1185">Reference proteome</keyword>
<feature type="compositionally biased region" description="Basic and acidic residues" evidence="1">
    <location>
        <begin position="365"/>
        <end position="375"/>
    </location>
</feature>